<evidence type="ECO:0000313" key="1">
    <source>
        <dbReference type="EMBL" id="KJF42664.1"/>
    </source>
</evidence>
<organism evidence="1 2">
    <name type="scientific">Draconibacterium sediminis</name>
    <dbReference type="NCBI Taxonomy" id="1544798"/>
    <lineage>
        <taxon>Bacteria</taxon>
        <taxon>Pseudomonadati</taxon>
        <taxon>Bacteroidota</taxon>
        <taxon>Bacteroidia</taxon>
        <taxon>Marinilabiliales</taxon>
        <taxon>Prolixibacteraceae</taxon>
        <taxon>Draconibacterium</taxon>
    </lineage>
</organism>
<protein>
    <submittedName>
        <fullName evidence="1">Uncharacterized protein</fullName>
    </submittedName>
</protein>
<dbReference type="AlphaFoldDB" id="A0A0D8J793"/>
<reference evidence="1 2" key="1">
    <citation type="submission" date="2014-09" db="EMBL/GenBank/DDBJ databases">
        <title>Draft Genome Sequence of Draconibacterium sp. JN14CK-3.</title>
        <authorList>
            <person name="Dong C."/>
            <person name="Lai Q."/>
            <person name="Shao Z."/>
        </authorList>
    </citation>
    <scope>NUCLEOTIDE SEQUENCE [LARGE SCALE GENOMIC DNA]</scope>
    <source>
        <strain evidence="1 2">JN14CK-3</strain>
    </source>
</reference>
<keyword evidence="2" id="KW-1185">Reference proteome</keyword>
<evidence type="ECO:0000313" key="2">
    <source>
        <dbReference type="Proteomes" id="UP000032544"/>
    </source>
</evidence>
<name>A0A0D8J793_9BACT</name>
<gene>
    <name evidence="1" type="ORF">LH29_19190</name>
</gene>
<dbReference type="EMBL" id="JRHC01000005">
    <property type="protein sequence ID" value="KJF42664.1"/>
    <property type="molecule type" value="Genomic_DNA"/>
</dbReference>
<dbReference type="STRING" id="1544798.LH29_19190"/>
<dbReference type="Proteomes" id="UP000032544">
    <property type="component" value="Unassembled WGS sequence"/>
</dbReference>
<sequence length="114" mass="12644">MVANKFFWLCSRVGGEPTSFFACRSCATGLQISFFACCSAATRQPTSLLSNYTAAGSLKSGSYKVSLSKLSEYRLQQGLRTKAPFCFQSWAFAPLVHELCNMRLNKAKEEINHV</sequence>
<comment type="caution">
    <text evidence="1">The sequence shown here is derived from an EMBL/GenBank/DDBJ whole genome shotgun (WGS) entry which is preliminary data.</text>
</comment>
<proteinExistence type="predicted"/>
<accession>A0A0D8J793</accession>